<feature type="compositionally biased region" description="Polar residues" evidence="1">
    <location>
        <begin position="293"/>
        <end position="311"/>
    </location>
</feature>
<dbReference type="Pfam" id="PF03457">
    <property type="entry name" value="HA"/>
    <property type="match status" value="4"/>
</dbReference>
<dbReference type="EMBL" id="CAKOGP040000033">
    <property type="protein sequence ID" value="CAJ1928079.1"/>
    <property type="molecule type" value="Genomic_DNA"/>
</dbReference>
<evidence type="ECO:0000313" key="3">
    <source>
        <dbReference type="EMBL" id="CAJ1928079.1"/>
    </source>
</evidence>
<feature type="domain" description="Helicase-associated" evidence="2">
    <location>
        <begin position="143"/>
        <end position="209"/>
    </location>
</feature>
<feature type="domain" description="Helicase-associated" evidence="2">
    <location>
        <begin position="4"/>
        <end position="66"/>
    </location>
</feature>
<dbReference type="Gene3D" id="6.10.140.530">
    <property type="match status" value="4"/>
</dbReference>
<evidence type="ECO:0000256" key="1">
    <source>
        <dbReference type="SAM" id="MobiDB-lite"/>
    </source>
</evidence>
<reference evidence="4" key="1">
    <citation type="submission" date="2023-08" db="EMBL/GenBank/DDBJ databases">
        <authorList>
            <person name="Audoor S."/>
            <person name="Bilcke G."/>
        </authorList>
    </citation>
    <scope>NUCLEOTIDE SEQUENCE</scope>
</reference>
<gene>
    <name evidence="4" type="ORF">CYCCA115_LOCUS12692</name>
    <name evidence="3" type="ORF">CYCCA115_LOCUS1396</name>
</gene>
<evidence type="ECO:0000313" key="4">
    <source>
        <dbReference type="EMBL" id="CAJ1950658.1"/>
    </source>
</evidence>
<feature type="region of interest" description="Disordered" evidence="1">
    <location>
        <begin position="290"/>
        <end position="322"/>
    </location>
</feature>
<comment type="caution">
    <text evidence="4">The sequence shown here is derived from an EMBL/GenBank/DDBJ whole genome shotgun (WGS) entry which is preliminary data.</text>
</comment>
<feature type="domain" description="Helicase-associated" evidence="2">
    <location>
        <begin position="77"/>
        <end position="137"/>
    </location>
</feature>
<evidence type="ECO:0000313" key="5">
    <source>
        <dbReference type="Proteomes" id="UP001295423"/>
    </source>
</evidence>
<protein>
    <recommendedName>
        <fullName evidence="2">Helicase-associated domain-containing protein</fullName>
    </recommendedName>
</protein>
<dbReference type="PANTHER" id="PTHR33418:SF1">
    <property type="entry name" value="HELICASE-ASSOCIATED DOMAIN-CONTAINING PROTEIN"/>
    <property type="match status" value="1"/>
</dbReference>
<dbReference type="EMBL" id="CAKOGP040001770">
    <property type="protein sequence ID" value="CAJ1950658.1"/>
    <property type="molecule type" value="Genomic_DNA"/>
</dbReference>
<proteinExistence type="predicted"/>
<dbReference type="AlphaFoldDB" id="A0AAD2FRI3"/>
<evidence type="ECO:0000259" key="2">
    <source>
        <dbReference type="Pfam" id="PF03457"/>
    </source>
</evidence>
<dbReference type="Proteomes" id="UP001295423">
    <property type="component" value="Unassembled WGS sequence"/>
</dbReference>
<sequence>MSKHDKAWNNRFRQLIEYKNKFGNCSVPLRFKSNPSLGRWVNRQREAMNKHILGWERETLLNDIGFEWNQQASSPSVAWQARFDQLVEFKKDHHHCNVPQNYSRRKGLGGWVNRQRTARAKGTLLPERQKLLESIDFSWNMKHDAWDIRYAQLVKYKIEYGNCDVPHGHKNIELSKWVQKQRYLATLKTKGTKTNLTDVREKQLNELGFEWHPSNTSWDNQYKRLCEFKAKHGDSHVPRPYPADPKLSNWVFNQRSEYSRKQRGMKNSLTKEREAKLDSLNFRWAIMGKKHSGSSSDVPTGTAGPSRTSSLPDGYQPMSNYPPGVQHHPYAVLLPPYQWQQRISKLGDQLRRQEQIIVSKLLQLRG</sequence>
<keyword evidence="5" id="KW-1185">Reference proteome</keyword>
<accession>A0AAD2FRI3</accession>
<name>A0AAD2FRI3_9STRA</name>
<dbReference type="PANTHER" id="PTHR33418">
    <property type="entry name" value="HELICASE-ASSOCIATED"/>
    <property type="match status" value="1"/>
</dbReference>
<dbReference type="InterPro" id="IPR005114">
    <property type="entry name" value="Helicase_assoc"/>
</dbReference>
<organism evidence="4 5">
    <name type="scientific">Cylindrotheca closterium</name>
    <dbReference type="NCBI Taxonomy" id="2856"/>
    <lineage>
        <taxon>Eukaryota</taxon>
        <taxon>Sar</taxon>
        <taxon>Stramenopiles</taxon>
        <taxon>Ochrophyta</taxon>
        <taxon>Bacillariophyta</taxon>
        <taxon>Bacillariophyceae</taxon>
        <taxon>Bacillariophycidae</taxon>
        <taxon>Bacillariales</taxon>
        <taxon>Bacillariaceae</taxon>
        <taxon>Cylindrotheca</taxon>
    </lineage>
</organism>
<feature type="domain" description="Helicase-associated" evidence="2">
    <location>
        <begin position="216"/>
        <end position="282"/>
    </location>
</feature>